<accession>A0A484AVS4</accession>
<keyword evidence="2" id="KW-1185">Reference proteome</keyword>
<dbReference type="AlphaFoldDB" id="A0A484AVS4"/>
<name>A0A484AVS4_DRONA</name>
<evidence type="ECO:0000313" key="1">
    <source>
        <dbReference type="EMBL" id="TDG39711.1"/>
    </source>
</evidence>
<protein>
    <submittedName>
        <fullName evidence="1">Uncharacterized protein</fullName>
    </submittedName>
</protein>
<comment type="caution">
    <text evidence="1">The sequence shown here is derived from an EMBL/GenBank/DDBJ whole genome shotgun (WGS) entry which is preliminary data.</text>
</comment>
<reference evidence="1 2" key="1">
    <citation type="journal article" date="2019" name="J. Hered.">
        <title>An Improved Genome Assembly for Drosophila navojoa, the Basal Species in the mojavensis Cluster.</title>
        <authorList>
            <person name="Vanderlinde T."/>
            <person name="Dupim E.G."/>
            <person name="Nazario-Yepiz N.O."/>
            <person name="Carvalho A.B."/>
        </authorList>
    </citation>
    <scope>NUCLEOTIDE SEQUENCE [LARGE SCALE GENOMIC DNA]</scope>
    <source>
        <strain evidence="1">Navoj_Jal97</strain>
        <tissue evidence="1">Whole organism</tissue>
    </source>
</reference>
<sequence length="73" mass="7707">MAMCTRGSDMVTPMGLVLVLALALLLKLAMLIGMVTGMAARMGASNGAALTTAHNLQRTPKINKLWRRPVGAE</sequence>
<dbReference type="Proteomes" id="UP000295192">
    <property type="component" value="Unassembled WGS sequence"/>
</dbReference>
<evidence type="ECO:0000313" key="2">
    <source>
        <dbReference type="Proteomes" id="UP000295192"/>
    </source>
</evidence>
<gene>
    <name evidence="1" type="ORF">AWZ03_013868</name>
</gene>
<dbReference type="EMBL" id="LSRL02000855">
    <property type="protein sequence ID" value="TDG39711.1"/>
    <property type="molecule type" value="Genomic_DNA"/>
</dbReference>
<proteinExistence type="predicted"/>
<organism evidence="1 2">
    <name type="scientific">Drosophila navojoa</name>
    <name type="common">Fruit fly</name>
    <dbReference type="NCBI Taxonomy" id="7232"/>
    <lineage>
        <taxon>Eukaryota</taxon>
        <taxon>Metazoa</taxon>
        <taxon>Ecdysozoa</taxon>
        <taxon>Arthropoda</taxon>
        <taxon>Hexapoda</taxon>
        <taxon>Insecta</taxon>
        <taxon>Pterygota</taxon>
        <taxon>Neoptera</taxon>
        <taxon>Endopterygota</taxon>
        <taxon>Diptera</taxon>
        <taxon>Brachycera</taxon>
        <taxon>Muscomorpha</taxon>
        <taxon>Ephydroidea</taxon>
        <taxon>Drosophilidae</taxon>
        <taxon>Drosophila</taxon>
    </lineage>
</organism>